<name>A0A382Z7K6_9ZZZZ</name>
<proteinExistence type="predicted"/>
<sequence>MKTIPEKTSTKGNAMKQQLEADAKAICVDVMELLQVNLDRYKDHQDGGVWYVVDLGDAMYYKPEVGRDSRGVVVILPTPTTPVSCPLDAYRFGPKAAKAVAGDIPGAQAVSLRRAVYRALVETQEAIDHLNEIRQ</sequence>
<evidence type="ECO:0000313" key="1">
    <source>
        <dbReference type="EMBL" id="SVD91433.1"/>
    </source>
</evidence>
<dbReference type="AlphaFoldDB" id="A0A382Z7K6"/>
<protein>
    <submittedName>
        <fullName evidence="1">Uncharacterized protein</fullName>
    </submittedName>
</protein>
<gene>
    <name evidence="1" type="ORF">METZ01_LOCUS444287</name>
</gene>
<reference evidence="1" key="1">
    <citation type="submission" date="2018-05" db="EMBL/GenBank/DDBJ databases">
        <authorList>
            <person name="Lanie J.A."/>
            <person name="Ng W.-L."/>
            <person name="Kazmierczak K.M."/>
            <person name="Andrzejewski T.M."/>
            <person name="Davidsen T.M."/>
            <person name="Wayne K.J."/>
            <person name="Tettelin H."/>
            <person name="Glass J.I."/>
            <person name="Rusch D."/>
            <person name="Podicherti R."/>
            <person name="Tsui H.-C.T."/>
            <person name="Winkler M.E."/>
        </authorList>
    </citation>
    <scope>NUCLEOTIDE SEQUENCE</scope>
</reference>
<accession>A0A382Z7K6</accession>
<organism evidence="1">
    <name type="scientific">marine metagenome</name>
    <dbReference type="NCBI Taxonomy" id="408172"/>
    <lineage>
        <taxon>unclassified sequences</taxon>
        <taxon>metagenomes</taxon>
        <taxon>ecological metagenomes</taxon>
    </lineage>
</organism>
<dbReference type="EMBL" id="UINC01181642">
    <property type="protein sequence ID" value="SVD91433.1"/>
    <property type="molecule type" value="Genomic_DNA"/>
</dbReference>